<protein>
    <submittedName>
        <fullName evidence="2">Uncharacterized protein</fullName>
    </submittedName>
</protein>
<proteinExistence type="predicted"/>
<feature type="transmembrane region" description="Helical" evidence="1">
    <location>
        <begin position="12"/>
        <end position="37"/>
    </location>
</feature>
<dbReference type="Proteomes" id="UP000218231">
    <property type="component" value="Unassembled WGS sequence"/>
</dbReference>
<dbReference type="AlphaFoldDB" id="A0A2A2M187"/>
<evidence type="ECO:0000256" key="1">
    <source>
        <dbReference type="SAM" id="Phobius"/>
    </source>
</evidence>
<evidence type="ECO:0000313" key="3">
    <source>
        <dbReference type="Proteomes" id="UP000218231"/>
    </source>
</evidence>
<evidence type="ECO:0000313" key="2">
    <source>
        <dbReference type="EMBL" id="PAV92045.1"/>
    </source>
</evidence>
<accession>A0A2A2M187</accession>
<dbReference type="EMBL" id="LIAE01006274">
    <property type="protein sequence ID" value="PAV92045.1"/>
    <property type="molecule type" value="Genomic_DNA"/>
</dbReference>
<keyword evidence="1" id="KW-1133">Transmembrane helix</keyword>
<name>A0A2A2M187_9BILA</name>
<keyword evidence="3" id="KW-1185">Reference proteome</keyword>
<dbReference type="OrthoDB" id="5858491at2759"/>
<sequence length="95" mass="10496">MLFSSSLVEHAAIGFAFAVLTLFVLAFAVISVVLLTISHSCWWSCAPKCLDAERDPLMFNYDNSQLPSDFEISYSGYSEPIDTVLGWTPDNAEIV</sequence>
<organism evidence="2 3">
    <name type="scientific">Diploscapter pachys</name>
    <dbReference type="NCBI Taxonomy" id="2018661"/>
    <lineage>
        <taxon>Eukaryota</taxon>
        <taxon>Metazoa</taxon>
        <taxon>Ecdysozoa</taxon>
        <taxon>Nematoda</taxon>
        <taxon>Chromadorea</taxon>
        <taxon>Rhabditida</taxon>
        <taxon>Rhabditina</taxon>
        <taxon>Rhabditomorpha</taxon>
        <taxon>Rhabditoidea</taxon>
        <taxon>Rhabditidae</taxon>
        <taxon>Diploscapter</taxon>
    </lineage>
</organism>
<reference evidence="2 3" key="1">
    <citation type="journal article" date="2017" name="Curr. Biol.">
        <title>Genome architecture and evolution of a unichromosomal asexual nematode.</title>
        <authorList>
            <person name="Fradin H."/>
            <person name="Zegar C."/>
            <person name="Gutwein M."/>
            <person name="Lucas J."/>
            <person name="Kovtun M."/>
            <person name="Corcoran D."/>
            <person name="Baugh L.R."/>
            <person name="Kiontke K."/>
            <person name="Gunsalus K."/>
            <person name="Fitch D.H."/>
            <person name="Piano F."/>
        </authorList>
    </citation>
    <scope>NUCLEOTIDE SEQUENCE [LARGE SCALE GENOMIC DNA]</scope>
    <source>
        <strain evidence="2">PF1309</strain>
    </source>
</reference>
<keyword evidence="1" id="KW-0812">Transmembrane</keyword>
<gene>
    <name evidence="2" type="ORF">WR25_22703</name>
</gene>
<keyword evidence="1" id="KW-0472">Membrane</keyword>
<comment type="caution">
    <text evidence="2">The sequence shown here is derived from an EMBL/GenBank/DDBJ whole genome shotgun (WGS) entry which is preliminary data.</text>
</comment>